<accession>A0A2M4B7C9</accession>
<sequence>MILQLSERRIWTTFLFISLLISYRVHSLFTCYYECGFIDTVYVKSYLSKKIDGPIYTQSLNPIGFLLQKKLGRYCQA</sequence>
<organism evidence="1">
    <name type="scientific">Anopheles triannulatus</name>
    <dbReference type="NCBI Taxonomy" id="58253"/>
    <lineage>
        <taxon>Eukaryota</taxon>
        <taxon>Metazoa</taxon>
        <taxon>Ecdysozoa</taxon>
        <taxon>Arthropoda</taxon>
        <taxon>Hexapoda</taxon>
        <taxon>Insecta</taxon>
        <taxon>Pterygota</taxon>
        <taxon>Neoptera</taxon>
        <taxon>Endopterygota</taxon>
        <taxon>Diptera</taxon>
        <taxon>Nematocera</taxon>
        <taxon>Culicoidea</taxon>
        <taxon>Culicidae</taxon>
        <taxon>Anophelinae</taxon>
        <taxon>Anopheles</taxon>
    </lineage>
</organism>
<proteinExistence type="predicted"/>
<dbReference type="EMBL" id="GGFK01015615">
    <property type="protein sequence ID" value="MBW48936.1"/>
    <property type="molecule type" value="Transcribed_RNA"/>
</dbReference>
<protein>
    <submittedName>
        <fullName evidence="1">Putative secreted protein</fullName>
    </submittedName>
</protein>
<dbReference type="AlphaFoldDB" id="A0A2M4B7C9"/>
<name>A0A2M4B7C9_9DIPT</name>
<evidence type="ECO:0000313" key="1">
    <source>
        <dbReference type="EMBL" id="MBW48936.1"/>
    </source>
</evidence>
<reference evidence="1" key="1">
    <citation type="submission" date="2018-01" db="EMBL/GenBank/DDBJ databases">
        <title>An insight into the sialome of Amazonian anophelines.</title>
        <authorList>
            <person name="Ribeiro J.M."/>
            <person name="Scarpassa V."/>
            <person name="Calvo E."/>
        </authorList>
    </citation>
    <scope>NUCLEOTIDE SEQUENCE</scope>
    <source>
        <tissue evidence="1">Salivary glands</tissue>
    </source>
</reference>